<evidence type="ECO:0000256" key="2">
    <source>
        <dbReference type="ARBA" id="ARBA00022679"/>
    </source>
</evidence>
<gene>
    <name evidence="11" type="primary">LOC115171387</name>
</gene>
<keyword evidence="2" id="KW-0808">Transferase</keyword>
<dbReference type="GO" id="GO:0060271">
    <property type="term" value="P:cilium assembly"/>
    <property type="evidence" value="ECO:0007669"/>
    <property type="project" value="InterPro"/>
</dbReference>
<dbReference type="GO" id="GO:0005737">
    <property type="term" value="C:cytoplasm"/>
    <property type="evidence" value="ECO:0007669"/>
    <property type="project" value="UniProtKB-ARBA"/>
</dbReference>
<evidence type="ECO:0000256" key="8">
    <source>
        <dbReference type="SAM" id="Coils"/>
    </source>
</evidence>
<keyword evidence="3" id="KW-0547">Nucleotide-binding</keyword>
<dbReference type="FunFam" id="3.40.50.10330:FF:000005">
    <property type="entry name" value="Sphingosine kinase 2"/>
    <property type="match status" value="1"/>
</dbReference>
<evidence type="ECO:0000256" key="5">
    <source>
        <dbReference type="ARBA" id="ARBA00022840"/>
    </source>
</evidence>
<comment type="subcellular location">
    <subcellularLocation>
        <location evidence="1">Endomembrane system</location>
    </subcellularLocation>
</comment>
<keyword evidence="4" id="KW-0418">Kinase</keyword>
<feature type="coiled-coil region" evidence="8">
    <location>
        <begin position="677"/>
        <end position="723"/>
    </location>
</feature>
<dbReference type="InParanoid" id="A0A673WNR9"/>
<feature type="region of interest" description="Disordered" evidence="9">
    <location>
        <begin position="154"/>
        <end position="531"/>
    </location>
</feature>
<dbReference type="GeneTree" id="ENSGT00720000108861"/>
<evidence type="ECO:0000313" key="11">
    <source>
        <dbReference type="Ensembl" id="ENSSTUP00000013665.1"/>
    </source>
</evidence>
<evidence type="ECO:0000256" key="4">
    <source>
        <dbReference type="ARBA" id="ARBA00022777"/>
    </source>
</evidence>
<dbReference type="Gene3D" id="2.60.200.40">
    <property type="match status" value="1"/>
</dbReference>
<dbReference type="InterPro" id="IPR001206">
    <property type="entry name" value="Diacylglycerol_kinase_cat_dom"/>
</dbReference>
<feature type="compositionally biased region" description="Acidic residues" evidence="9">
    <location>
        <begin position="51"/>
        <end position="62"/>
    </location>
</feature>
<evidence type="ECO:0000256" key="6">
    <source>
        <dbReference type="ARBA" id="ARBA00023136"/>
    </source>
</evidence>
<feature type="compositionally biased region" description="Acidic residues" evidence="9">
    <location>
        <begin position="1"/>
        <end position="10"/>
    </location>
</feature>
<feature type="region of interest" description="Disordered" evidence="9">
    <location>
        <begin position="887"/>
        <end position="908"/>
    </location>
</feature>
<feature type="coiled-coil region" evidence="8">
    <location>
        <begin position="580"/>
        <end position="614"/>
    </location>
</feature>
<sequence length="1458" mass="163655">MLGDLLGDDDFPVKAKAPAREAGRLGPPLPSRSGKRSLLGDDDFFSKLAEEAENDEGSDVSEADPTALLESMKDIDDMDADLFGSKKKPSSAPAQSKGSGIGGPMKNPPKSGNKLKGGGISDEPDIEEKKPSSAPASTARGYKRFSFTDFDDPLADLLDDLPIEDKNEPKITKKAPPEKSVLPPDSPILKKKETASPAPVPKKRDELTFDDDEDDLMDALGFGESPKESPKKNETVLIPKNESSSELPQRARTRLDEILGRGTSPRLLERPPTGERKDPPQQQQEKQQHHQETPTTKDPFLEEDLTFGSYQPTLVTTPEGRQSRRQSVRFSTEDNSASSPEKKPKPITPTTLTPTFPRPAADWLGLSQDDEEEEKEEPPPVPEPLKTPSSSSVGSKPSLSGNRIPQPSTETPNTSFKSPKPVGPSAEVSASQKDEDDWLSGALSRKKTQSSTRSEEKRTTQEDEVDLESFLSKCGSSPASRRKDASTPNKEPGEPSHRQPSPTAHSTPVREDQFRPVPQQSQMQNTAPVVQPQVSLSANSLQQLLLQQQQLESQLLGLGGAVDVAGLQRQKRETEKQNGHLALQARIIKLEGQVRSLQLELDQNQMLLESVQQRHKQDTELMENTHRARVKLLDDSAAQREARARQECEDLAERLATVTRIAEQERMELQAQHQRRLAQTQQDRDREVERLRDLQRKSILEMKKDHEDQVQRLKRLKDEEIDAVTSATSQTRSLTVVIEQMEHFSHKLEDLSSRVESTHENTAQGLEQGARQRNEQLRVMQDRLGQQQRAMAEERTRLKEVIAKMDTQLAEQQRQLEKERWRVNAEQAKADSSQRGLDEERRSLTQHISMEREELERAKSALLVEQQQVMQRCAEERRKLAAEWTQFHTQEKQRQDRAEREASRALERDAHREGSIVNMAQEQVDLKLRAGELKQHEAAVAREREALERQREELDREKERLSSTGLQLKTRAQEVEAFSKLASEKYNEGEKALQESRQVESEHQTRLRSIHSQMERLRQQEQHLHQERMKTEQHREMRLKHSLPITQSMAPILTDVKYYEVRRPCRVMVLVNPQSGRGQALQLFSGQIEPMLTEASVPYTLVITEHQNHARDLVRETDLSQWDALVILSGDGLLFEVLNGLLEREDWEEAIQTPLGILPGGSGNALAASVHHYTKSPPAWGKELLLSCGFLLCKGLVTRLDLVSVHLASSQRIFSFLSLAWGFVADVDIESEKYRLVGPMRFLVGTLMRLASLKVYHGRLAYLPAPFFTPQNSSLCSSLPCGPNSSPNQNSRHNHSTNSNHNTAHNSSNIAITTMRTEPQPVNQKGPPDSLLADLEHPVPEHWTIVNEEDFVLVLAMFQSHLAEDMFAAPGAAADDGFIHLLYVRAGISRLALLTLFMTMEKGGHLAIGCPHLVYERVKAFRLEPLSPEGAITVDGEMVEYGPVQAQVHEGIARLISG</sequence>
<dbReference type="GO" id="GO:0008481">
    <property type="term" value="F:sphingosine kinase activity"/>
    <property type="evidence" value="ECO:0007669"/>
    <property type="project" value="UniProtKB-EC"/>
</dbReference>
<keyword evidence="8" id="KW-0175">Coiled coil</keyword>
<dbReference type="Ensembl" id="ENSSTUT00000014429.1">
    <property type="protein sequence ID" value="ENSSTUP00000013665.1"/>
    <property type="gene ID" value="ENSSTUG00000006266.1"/>
</dbReference>
<evidence type="ECO:0000256" key="3">
    <source>
        <dbReference type="ARBA" id="ARBA00022741"/>
    </source>
</evidence>
<feature type="compositionally biased region" description="Acidic residues" evidence="9">
    <location>
        <begin position="208"/>
        <end position="217"/>
    </location>
</feature>
<keyword evidence="6" id="KW-0472">Membrane</keyword>
<name>A0A673WNR9_SALTR</name>
<dbReference type="SUPFAM" id="SSF111331">
    <property type="entry name" value="NAD kinase/diacylglycerol kinase-like"/>
    <property type="match status" value="1"/>
</dbReference>
<feature type="coiled-coil region" evidence="8">
    <location>
        <begin position="1007"/>
        <end position="1034"/>
    </location>
</feature>
<feature type="compositionally biased region" description="Basic and acidic residues" evidence="9">
    <location>
        <begin position="267"/>
        <end position="279"/>
    </location>
</feature>
<proteinExistence type="predicted"/>
<dbReference type="PANTHER" id="PTHR33689:SF1">
    <property type="entry name" value="FAS-BINDING FACTOR 1"/>
    <property type="match status" value="1"/>
</dbReference>
<feature type="compositionally biased region" description="Low complexity" evidence="9">
    <location>
        <begin position="348"/>
        <end position="359"/>
    </location>
</feature>
<dbReference type="GO" id="GO:0036064">
    <property type="term" value="C:ciliary basal body"/>
    <property type="evidence" value="ECO:0007669"/>
    <property type="project" value="TreeGrafter"/>
</dbReference>
<dbReference type="GO" id="GO:0097539">
    <property type="term" value="C:ciliary transition fiber"/>
    <property type="evidence" value="ECO:0007669"/>
    <property type="project" value="InterPro"/>
</dbReference>
<dbReference type="PANTHER" id="PTHR33689">
    <property type="entry name" value="FAS-BINDING FACTOR 1"/>
    <property type="match status" value="1"/>
</dbReference>
<feature type="compositionally biased region" description="Low complexity" evidence="9">
    <location>
        <begin position="386"/>
        <end position="401"/>
    </location>
</feature>
<keyword evidence="12" id="KW-1185">Reference proteome</keyword>
<evidence type="ECO:0000256" key="1">
    <source>
        <dbReference type="ARBA" id="ARBA00004308"/>
    </source>
</evidence>
<evidence type="ECO:0000256" key="7">
    <source>
        <dbReference type="ARBA" id="ARBA00044037"/>
    </source>
</evidence>
<dbReference type="GO" id="GO:0090162">
    <property type="term" value="P:establishment of epithelial cell polarity"/>
    <property type="evidence" value="ECO:0007669"/>
    <property type="project" value="InterPro"/>
</dbReference>
<feature type="compositionally biased region" description="Basic and acidic residues" evidence="9">
    <location>
        <begin position="225"/>
        <end position="234"/>
    </location>
</feature>
<dbReference type="PROSITE" id="PS50146">
    <property type="entry name" value="DAGK"/>
    <property type="match status" value="1"/>
</dbReference>
<feature type="compositionally biased region" description="Polar residues" evidence="9">
    <location>
        <begin position="308"/>
        <end position="320"/>
    </location>
</feature>
<dbReference type="EC" id="2.7.1.91" evidence="7"/>
<dbReference type="GO" id="GO:0042981">
    <property type="term" value="P:regulation of apoptotic process"/>
    <property type="evidence" value="ECO:0007669"/>
    <property type="project" value="UniProtKB-ARBA"/>
</dbReference>
<feature type="compositionally biased region" description="Polar residues" evidence="9">
    <location>
        <begin position="518"/>
        <end position="528"/>
    </location>
</feature>
<dbReference type="Pfam" id="PF00781">
    <property type="entry name" value="DAGK_cat"/>
    <property type="match status" value="1"/>
</dbReference>
<protein>
    <recommendedName>
        <fullName evidence="7">sphingosine kinase</fullName>
        <ecNumber evidence="7">2.7.1.91</ecNumber>
    </recommendedName>
</protein>
<dbReference type="GO" id="GO:0012505">
    <property type="term" value="C:endomembrane system"/>
    <property type="evidence" value="ECO:0007669"/>
    <property type="project" value="UniProtKB-SubCell"/>
</dbReference>
<feature type="compositionally biased region" description="Basic and acidic residues" evidence="9">
    <location>
        <begin position="889"/>
        <end position="908"/>
    </location>
</feature>
<feature type="compositionally biased region" description="Basic and acidic residues" evidence="9">
    <location>
        <begin position="481"/>
        <end position="497"/>
    </location>
</feature>
<dbReference type="InterPro" id="IPR033561">
    <property type="entry name" value="FBF1"/>
</dbReference>
<dbReference type="InterPro" id="IPR017438">
    <property type="entry name" value="ATP-NAD_kinase_N"/>
</dbReference>
<dbReference type="InterPro" id="IPR049390">
    <property type="entry name" value="FBF1_C"/>
</dbReference>
<dbReference type="Proteomes" id="UP000472277">
    <property type="component" value="Chromosome 32"/>
</dbReference>
<feature type="region of interest" description="Disordered" evidence="9">
    <location>
        <begin position="1279"/>
        <end position="1305"/>
    </location>
</feature>
<dbReference type="Pfam" id="PF21007">
    <property type="entry name" value="FBF1"/>
    <property type="match status" value="1"/>
</dbReference>
<feature type="domain" description="DAGKc" evidence="10">
    <location>
        <begin position="1062"/>
        <end position="1209"/>
    </location>
</feature>
<feature type="compositionally biased region" description="Polar residues" evidence="9">
    <location>
        <begin position="403"/>
        <end position="417"/>
    </location>
</feature>
<feature type="compositionally biased region" description="Low complexity" evidence="9">
    <location>
        <begin position="1288"/>
        <end position="1305"/>
    </location>
</feature>
<reference evidence="11" key="2">
    <citation type="submission" date="2025-09" db="UniProtKB">
        <authorList>
            <consortium name="Ensembl"/>
        </authorList>
    </citation>
    <scope>IDENTIFICATION</scope>
</reference>
<dbReference type="GO" id="GO:0005524">
    <property type="term" value="F:ATP binding"/>
    <property type="evidence" value="ECO:0007669"/>
    <property type="project" value="UniProtKB-KW"/>
</dbReference>
<dbReference type="SMART" id="SM00046">
    <property type="entry name" value="DAGKc"/>
    <property type="match status" value="1"/>
</dbReference>
<dbReference type="GO" id="GO:0005814">
    <property type="term" value="C:centriole"/>
    <property type="evidence" value="ECO:0007669"/>
    <property type="project" value="TreeGrafter"/>
</dbReference>
<evidence type="ECO:0000256" key="9">
    <source>
        <dbReference type="SAM" id="MobiDB-lite"/>
    </source>
</evidence>
<organism evidence="11 12">
    <name type="scientific">Salmo trutta</name>
    <name type="common">Brown trout</name>
    <dbReference type="NCBI Taxonomy" id="8032"/>
    <lineage>
        <taxon>Eukaryota</taxon>
        <taxon>Metazoa</taxon>
        <taxon>Chordata</taxon>
        <taxon>Craniata</taxon>
        <taxon>Vertebrata</taxon>
        <taxon>Euteleostomi</taxon>
        <taxon>Actinopterygii</taxon>
        <taxon>Neopterygii</taxon>
        <taxon>Teleostei</taxon>
        <taxon>Protacanthopterygii</taxon>
        <taxon>Salmoniformes</taxon>
        <taxon>Salmonidae</taxon>
        <taxon>Salmoninae</taxon>
        <taxon>Salmo</taxon>
    </lineage>
</organism>
<accession>A0A673WNR9</accession>
<reference evidence="11" key="1">
    <citation type="submission" date="2025-08" db="UniProtKB">
        <authorList>
            <consortium name="Ensembl"/>
        </authorList>
    </citation>
    <scope>IDENTIFICATION</scope>
</reference>
<evidence type="ECO:0000259" key="10">
    <source>
        <dbReference type="PROSITE" id="PS50146"/>
    </source>
</evidence>
<feature type="compositionally biased region" description="Polar residues" evidence="9">
    <location>
        <begin position="328"/>
        <end position="339"/>
    </location>
</feature>
<feature type="compositionally biased region" description="Basic and acidic residues" evidence="9">
    <location>
        <begin position="163"/>
        <end position="177"/>
    </location>
</feature>
<keyword evidence="5" id="KW-0067">ATP-binding</keyword>
<dbReference type="Gene3D" id="3.40.50.10330">
    <property type="entry name" value="Probable inorganic polyphosphate/atp-NAD kinase, domain 1"/>
    <property type="match status" value="1"/>
</dbReference>
<feature type="region of interest" description="Disordered" evidence="9">
    <location>
        <begin position="1"/>
        <end position="142"/>
    </location>
</feature>
<evidence type="ECO:0000313" key="12">
    <source>
        <dbReference type="Proteomes" id="UP000472277"/>
    </source>
</evidence>
<dbReference type="InterPro" id="IPR016064">
    <property type="entry name" value="NAD/diacylglycerol_kinase_sf"/>
</dbReference>